<feature type="modified residue" description="N6-(pyridoxal phosphate)lysine" evidence="6">
    <location>
        <position position="242"/>
    </location>
</feature>
<dbReference type="CDD" id="cd06454">
    <property type="entry name" value="KBL_like"/>
    <property type="match status" value="1"/>
</dbReference>
<name>A0ABY0V502_9ACTO</name>
<dbReference type="GO" id="GO:0016874">
    <property type="term" value="F:ligase activity"/>
    <property type="evidence" value="ECO:0007669"/>
    <property type="project" value="UniProtKB-KW"/>
</dbReference>
<dbReference type="NCBIfam" id="TIGR01822">
    <property type="entry name" value="2am3keto_CoA"/>
    <property type="match status" value="1"/>
</dbReference>
<dbReference type="PANTHER" id="PTHR13693">
    <property type="entry name" value="CLASS II AMINOTRANSFERASE/8-AMINO-7-OXONONANOATE SYNTHASE"/>
    <property type="match status" value="1"/>
</dbReference>
<feature type="binding site" description="in other chain" evidence="6">
    <location>
        <begin position="208"/>
        <end position="211"/>
    </location>
    <ligand>
        <name>pyridoxal 5'-phosphate</name>
        <dbReference type="ChEBI" id="CHEBI:597326"/>
        <note>ligand shared between dimeric partners</note>
    </ligand>
</feature>
<dbReference type="PROSITE" id="PS00599">
    <property type="entry name" value="AA_TRANSFER_CLASS_2"/>
    <property type="match status" value="1"/>
</dbReference>
<dbReference type="HAMAP" id="MF_00985">
    <property type="entry name" value="2am3keto_CoA_ligase"/>
    <property type="match status" value="1"/>
</dbReference>
<evidence type="ECO:0000313" key="9">
    <source>
        <dbReference type="Proteomes" id="UP000198976"/>
    </source>
</evidence>
<comment type="function">
    <text evidence="6">Catalyzes the cleavage of 2-amino-3-ketobutyrate to glycine and acetyl-CoA.</text>
</comment>
<dbReference type="EMBL" id="LT629792">
    <property type="protein sequence ID" value="SDT85884.1"/>
    <property type="molecule type" value="Genomic_DNA"/>
</dbReference>
<evidence type="ECO:0000256" key="3">
    <source>
        <dbReference type="ARBA" id="ARBA00022898"/>
    </source>
</evidence>
<proteinExistence type="inferred from homology"/>
<dbReference type="Gene3D" id="3.90.1150.10">
    <property type="entry name" value="Aspartate Aminotransferase, domain 1"/>
    <property type="match status" value="1"/>
</dbReference>
<evidence type="ECO:0000256" key="4">
    <source>
        <dbReference type="ARBA" id="ARBA00023315"/>
    </source>
</evidence>
<comment type="similarity">
    <text evidence="1 6">Belongs to the class-II pyridoxal-phosphate-dependent aminotransferase family.</text>
</comment>
<dbReference type="Proteomes" id="UP000198976">
    <property type="component" value="Chromosome I"/>
</dbReference>
<feature type="binding site" evidence="6">
    <location>
        <begin position="272"/>
        <end position="273"/>
    </location>
    <ligand>
        <name>pyridoxal 5'-phosphate</name>
        <dbReference type="ChEBI" id="CHEBI:597326"/>
        <note>ligand shared between dimeric partners</note>
    </ligand>
</feature>
<keyword evidence="4 6" id="KW-0012">Acyltransferase</keyword>
<comment type="catalytic activity">
    <reaction evidence="5">
        <text>6-carboxyhexanoyl-[ACP] + L-alanine + H(+) = (8S)-8-amino-7-oxononanoate + holo-[ACP] + CO2</text>
        <dbReference type="Rhea" id="RHEA:42288"/>
        <dbReference type="Rhea" id="RHEA-COMP:9685"/>
        <dbReference type="Rhea" id="RHEA-COMP:9955"/>
        <dbReference type="ChEBI" id="CHEBI:15378"/>
        <dbReference type="ChEBI" id="CHEBI:16526"/>
        <dbReference type="ChEBI" id="CHEBI:57972"/>
        <dbReference type="ChEBI" id="CHEBI:64479"/>
        <dbReference type="ChEBI" id="CHEBI:78846"/>
        <dbReference type="ChEBI" id="CHEBI:149468"/>
        <dbReference type="EC" id="2.3.1.47"/>
    </reaction>
</comment>
<feature type="binding site" evidence="6">
    <location>
        <position position="134"/>
    </location>
    <ligand>
        <name>substrate</name>
    </ligand>
</feature>
<dbReference type="InterPro" id="IPR050087">
    <property type="entry name" value="AON_synthase_class-II"/>
</dbReference>
<dbReference type="InterPro" id="IPR001917">
    <property type="entry name" value="Aminotrans_II_pyridoxalP_BS"/>
</dbReference>
<comment type="catalytic activity">
    <reaction evidence="6">
        <text>glycine + acetyl-CoA = (2S)-2-amino-3-oxobutanoate + CoA</text>
        <dbReference type="Rhea" id="RHEA:20736"/>
        <dbReference type="ChEBI" id="CHEBI:57287"/>
        <dbReference type="ChEBI" id="CHEBI:57288"/>
        <dbReference type="ChEBI" id="CHEBI:57305"/>
        <dbReference type="ChEBI" id="CHEBI:78948"/>
        <dbReference type="EC" id="2.3.1.29"/>
    </reaction>
</comment>
<dbReference type="Pfam" id="PF00155">
    <property type="entry name" value="Aminotran_1_2"/>
    <property type="match status" value="1"/>
</dbReference>
<sequence length="397" mass="43002">MDTLSERLTAHLDQIRQQGLYKEEREILGRQGSHVDTNSGQALNFCANNYLGLAGDQRLVDAAKEALDRWGFGMSSVRFISGTQDQHSALEREIAQFLRMDDSILFSSCFDANGGIFGALLGPDDAIVSDELNHASLIDGIRLCKATRFRYRNADIEDLRRQLQAARDKKCDQVLIVTDGVFSMDGSYAPLEQICDLAEEFHALVMVDDSHATGFVGQHGRGTPEYCGVEGRVDILTGTLGKALGGASGGYVAGPQAIVDTLRQQARPYLFSNTLAPVVVAGSRKALELAAQADDARAHLKEMSALFRSLMEDAGFDVLPGSHPIHAVMFRGDDGAALAVKIAARMLELGVYVTAFSFPVVPRGLARIRVQLSAAHSEDDVRACVKAFIDARESVIG</sequence>
<keyword evidence="2 6" id="KW-0808">Transferase</keyword>
<evidence type="ECO:0000256" key="1">
    <source>
        <dbReference type="ARBA" id="ARBA00008392"/>
    </source>
</evidence>
<keyword evidence="9" id="KW-1185">Reference proteome</keyword>
<dbReference type="PANTHER" id="PTHR13693:SF102">
    <property type="entry name" value="2-AMINO-3-KETOBUTYRATE COENZYME A LIGASE, MITOCHONDRIAL"/>
    <property type="match status" value="1"/>
</dbReference>
<evidence type="ECO:0000259" key="7">
    <source>
        <dbReference type="Pfam" id="PF00155"/>
    </source>
</evidence>
<protein>
    <recommendedName>
        <fullName evidence="6">2-amino-3-ketobutyrate coenzyme A ligase</fullName>
        <shortName evidence="6">AKB ligase</shortName>
        <ecNumber evidence="6">2.3.1.29</ecNumber>
    </recommendedName>
    <alternativeName>
        <fullName evidence="6">Glycine acetyltransferase</fullName>
    </alternativeName>
</protein>
<feature type="domain" description="Aminotransferase class I/classII large" evidence="7">
    <location>
        <begin position="43"/>
        <end position="387"/>
    </location>
</feature>
<dbReference type="EC" id="2.3.1.29" evidence="6"/>
<comment type="pathway">
    <text evidence="6">Amino-acid degradation; L-threonine degradation via oxydo-reductase pathway; glycine from L-threonine: step 2/2.</text>
</comment>
<dbReference type="InterPro" id="IPR011282">
    <property type="entry name" value="2am3keto_CoA_ligase"/>
</dbReference>
<feature type="binding site" description="in other chain" evidence="6">
    <location>
        <position position="183"/>
    </location>
    <ligand>
        <name>pyridoxal 5'-phosphate</name>
        <dbReference type="ChEBI" id="CHEBI:597326"/>
        <note>ligand shared between dimeric partners</note>
    </ligand>
</feature>
<reference evidence="8 9" key="1">
    <citation type="submission" date="2016-10" db="EMBL/GenBank/DDBJ databases">
        <authorList>
            <person name="Varghese N."/>
            <person name="Submissions S."/>
        </authorList>
    </citation>
    <scope>NUCLEOTIDE SEQUENCE [LARGE SCALE GENOMIC DNA]</scope>
    <source>
        <strain evidence="8 9">DSM 9169</strain>
    </source>
</reference>
<dbReference type="SUPFAM" id="SSF53383">
    <property type="entry name" value="PLP-dependent transferases"/>
    <property type="match status" value="1"/>
</dbReference>
<gene>
    <name evidence="6" type="primary">kbl</name>
    <name evidence="8" type="ORF">SAMN04489714_0183</name>
</gene>
<feature type="binding site" evidence="6">
    <location>
        <position position="369"/>
    </location>
    <ligand>
        <name>substrate</name>
    </ligand>
</feature>
<feature type="binding site" description="in other chain" evidence="6">
    <location>
        <begin position="109"/>
        <end position="110"/>
    </location>
    <ligand>
        <name>pyridoxal 5'-phosphate</name>
        <dbReference type="ChEBI" id="CHEBI:597326"/>
        <note>ligand shared between dimeric partners</note>
    </ligand>
</feature>
<evidence type="ECO:0000313" key="8">
    <source>
        <dbReference type="EMBL" id="SDT85884.1"/>
    </source>
</evidence>
<dbReference type="InterPro" id="IPR015421">
    <property type="entry name" value="PyrdxlP-dep_Trfase_major"/>
</dbReference>
<evidence type="ECO:0000256" key="2">
    <source>
        <dbReference type="ARBA" id="ARBA00022679"/>
    </source>
</evidence>
<keyword evidence="3 6" id="KW-0663">Pyridoxal phosphate</keyword>
<organism evidence="8 9">
    <name type="scientific">Schaalia radingae</name>
    <dbReference type="NCBI Taxonomy" id="131110"/>
    <lineage>
        <taxon>Bacteria</taxon>
        <taxon>Bacillati</taxon>
        <taxon>Actinomycetota</taxon>
        <taxon>Actinomycetes</taxon>
        <taxon>Actinomycetales</taxon>
        <taxon>Actinomycetaceae</taxon>
        <taxon>Schaalia</taxon>
    </lineage>
</organism>
<dbReference type="RefSeq" id="WP_092648126.1">
    <property type="nucleotide sequence ID" value="NZ_LT629792.1"/>
</dbReference>
<dbReference type="InterPro" id="IPR015422">
    <property type="entry name" value="PyrdxlP-dep_Trfase_small"/>
</dbReference>
<comment type="cofactor">
    <cofactor evidence="6">
        <name>pyridoxal 5'-phosphate</name>
        <dbReference type="ChEBI" id="CHEBI:597326"/>
    </cofactor>
    <text evidence="6">Binds 1 pyridoxal phosphate per subunit.</text>
</comment>
<comment type="subunit">
    <text evidence="6">Homodimer.</text>
</comment>
<dbReference type="InterPro" id="IPR015424">
    <property type="entry name" value="PyrdxlP-dep_Trfase"/>
</dbReference>
<dbReference type="Gene3D" id="3.40.640.10">
    <property type="entry name" value="Type I PLP-dependent aspartate aminotransferase-like (Major domain)"/>
    <property type="match status" value="1"/>
</dbReference>
<dbReference type="InterPro" id="IPR004839">
    <property type="entry name" value="Aminotransferase_I/II_large"/>
</dbReference>
<accession>A0ABY0V502</accession>
<feature type="binding site" description="in other chain" evidence="6">
    <location>
        <begin position="239"/>
        <end position="242"/>
    </location>
    <ligand>
        <name>pyridoxal 5'-phosphate</name>
        <dbReference type="ChEBI" id="CHEBI:597326"/>
        <note>ligand shared between dimeric partners</note>
    </ligand>
</feature>
<evidence type="ECO:0000256" key="5">
    <source>
        <dbReference type="ARBA" id="ARBA00047715"/>
    </source>
</evidence>
<evidence type="ECO:0000256" key="6">
    <source>
        <dbReference type="HAMAP-Rule" id="MF_00985"/>
    </source>
</evidence>
<dbReference type="NCBIfam" id="NF005394">
    <property type="entry name" value="PRK06939.1"/>
    <property type="match status" value="1"/>
</dbReference>
<keyword evidence="8" id="KW-0436">Ligase</keyword>